<dbReference type="EMBL" id="LNFP01000010">
    <property type="protein sequence ID" value="KUF99883.1"/>
    <property type="molecule type" value="Genomic_DNA"/>
</dbReference>
<feature type="compositionally biased region" description="Polar residues" evidence="1">
    <location>
        <begin position="34"/>
        <end position="43"/>
    </location>
</feature>
<accession>A0A0W8DU88</accession>
<evidence type="ECO:0000256" key="2">
    <source>
        <dbReference type="SAM" id="SignalP"/>
    </source>
</evidence>
<dbReference type="Proteomes" id="UP000054636">
    <property type="component" value="Unassembled WGS sequence"/>
</dbReference>
<dbReference type="AlphaFoldDB" id="A0A0W8DU88"/>
<name>A0A0W8DU88_PHYNI</name>
<feature type="region of interest" description="Disordered" evidence="1">
    <location>
        <begin position="34"/>
        <end position="53"/>
    </location>
</feature>
<keyword evidence="2" id="KW-0732">Signal</keyword>
<organism evidence="3 4">
    <name type="scientific">Phytophthora nicotianae</name>
    <name type="common">Potato buckeye rot agent</name>
    <name type="synonym">Phytophthora parasitica</name>
    <dbReference type="NCBI Taxonomy" id="4792"/>
    <lineage>
        <taxon>Eukaryota</taxon>
        <taxon>Sar</taxon>
        <taxon>Stramenopiles</taxon>
        <taxon>Oomycota</taxon>
        <taxon>Peronosporomycetes</taxon>
        <taxon>Peronosporales</taxon>
        <taxon>Peronosporaceae</taxon>
        <taxon>Phytophthora</taxon>
    </lineage>
</organism>
<evidence type="ECO:0000256" key="1">
    <source>
        <dbReference type="SAM" id="MobiDB-lite"/>
    </source>
</evidence>
<comment type="caution">
    <text evidence="3">The sequence shown here is derived from an EMBL/GenBank/DDBJ whole genome shotgun (WGS) entry which is preliminary data.</text>
</comment>
<evidence type="ECO:0000313" key="4">
    <source>
        <dbReference type="Proteomes" id="UP000054636"/>
    </source>
</evidence>
<evidence type="ECO:0000313" key="3">
    <source>
        <dbReference type="EMBL" id="KUF99883.1"/>
    </source>
</evidence>
<sequence length="163" mass="17155">MTQHRRILVVLVVAASLVNTFAIDWTFWNDDDGSSTPTPAKVTSPSSSGSSDLSATVSIIGTSESSSSLYLSLDEASAKALVSATSSSAAIDAYTDKLDLTIPKVTEATSSVTSEYRNWVGPDPCLQTVRATVKLTSWTLVQPTLTATRPPIHAGPSVQLPTL</sequence>
<protein>
    <submittedName>
        <fullName evidence="3">Histone-lysine N-methyltransferase</fullName>
    </submittedName>
</protein>
<proteinExistence type="predicted"/>
<feature type="chain" id="PRO_5006941947" evidence="2">
    <location>
        <begin position="23"/>
        <end position="163"/>
    </location>
</feature>
<reference evidence="3 4" key="1">
    <citation type="submission" date="2015-11" db="EMBL/GenBank/DDBJ databases">
        <title>Genomes and virulence difference between two physiological races of Phytophthora nicotianae.</title>
        <authorList>
            <person name="Liu H."/>
            <person name="Ma X."/>
            <person name="Yu H."/>
            <person name="Fang D."/>
            <person name="Li Y."/>
            <person name="Wang X."/>
            <person name="Wang W."/>
            <person name="Dong Y."/>
            <person name="Xiao B."/>
        </authorList>
    </citation>
    <scope>NUCLEOTIDE SEQUENCE [LARGE SCALE GENOMIC DNA]</scope>
    <source>
        <strain evidence="4">race 1</strain>
    </source>
</reference>
<feature type="signal peptide" evidence="2">
    <location>
        <begin position="1"/>
        <end position="22"/>
    </location>
</feature>
<gene>
    <name evidence="3" type="ORF">AM588_10009754</name>
</gene>
<feature type="compositionally biased region" description="Low complexity" evidence="1">
    <location>
        <begin position="44"/>
        <end position="53"/>
    </location>
</feature>